<dbReference type="Proteomes" id="UP001412239">
    <property type="component" value="Unassembled WGS sequence"/>
</dbReference>
<name>A0A292Q0Z5_9PEZI</name>
<organism evidence="1 2">
    <name type="scientific">Tuber aestivum</name>
    <name type="common">summer truffle</name>
    <dbReference type="NCBI Taxonomy" id="59557"/>
    <lineage>
        <taxon>Eukaryota</taxon>
        <taxon>Fungi</taxon>
        <taxon>Dikarya</taxon>
        <taxon>Ascomycota</taxon>
        <taxon>Pezizomycotina</taxon>
        <taxon>Pezizomycetes</taxon>
        <taxon>Pezizales</taxon>
        <taxon>Tuberaceae</taxon>
        <taxon>Tuber</taxon>
    </lineage>
</organism>
<dbReference type="EMBL" id="LN890995">
    <property type="protein sequence ID" value="CUS12337.1"/>
    <property type="molecule type" value="Genomic_DNA"/>
</dbReference>
<reference evidence="1" key="1">
    <citation type="submission" date="2015-10" db="EMBL/GenBank/DDBJ databases">
        <authorList>
            <person name="Regsiter A."/>
            <person name="william w."/>
        </authorList>
    </citation>
    <scope>NUCLEOTIDE SEQUENCE</scope>
    <source>
        <strain evidence="1">Montdore</strain>
    </source>
</reference>
<evidence type="ECO:0000313" key="1">
    <source>
        <dbReference type="EMBL" id="CUS12337.1"/>
    </source>
</evidence>
<evidence type="ECO:0000313" key="2">
    <source>
        <dbReference type="Proteomes" id="UP001412239"/>
    </source>
</evidence>
<sequence length="140" mass="16088">MDVALIIGILGTADICLRAGQNVCQLYSTIPGARRDINDLIVRVENVWVHIAHHLRTIQHSSDAVPDALRGHMVDLLRQLEFCLHTTYRNLKRVTDIRGWTFMKKIKFALFLKRLLQRDVTALEKWRVAFASTFFTPSTS</sequence>
<accession>A0A292Q0Z5</accession>
<proteinExistence type="predicted"/>
<gene>
    <name evidence="1" type="ORF">GSTUAT00003576001</name>
</gene>
<protein>
    <recommendedName>
        <fullName evidence="3">Fungal N-terminal domain-containing protein</fullName>
    </recommendedName>
</protein>
<keyword evidence="2" id="KW-1185">Reference proteome</keyword>
<evidence type="ECO:0008006" key="3">
    <source>
        <dbReference type="Google" id="ProtNLM"/>
    </source>
</evidence>
<dbReference type="AlphaFoldDB" id="A0A292Q0Z5"/>